<name>A0A559KFT5_9BACL</name>
<sequence length="148" mass="16332">MHDSGPLVGIQTEKLLEVIQKSAVLLKLYESLIMKAPTEADKKKLQQMHAESSKALSDSASLYTKLTGSPPTLLPVTVPFFSKYVDGIEMAILYNIYISRLYVLLMSTVVPDLLSLVLRISSEKNAQAANLNFIYAAHLGGKEELIHL</sequence>
<dbReference type="AlphaFoldDB" id="A0A559KFT5"/>
<dbReference type="OrthoDB" id="573482at2"/>
<keyword evidence="2" id="KW-1185">Reference proteome</keyword>
<accession>A0A559KFT5</accession>
<evidence type="ECO:0000313" key="1">
    <source>
        <dbReference type="EMBL" id="TVY10992.1"/>
    </source>
</evidence>
<dbReference type="Proteomes" id="UP000317036">
    <property type="component" value="Unassembled WGS sequence"/>
</dbReference>
<reference evidence="1 2" key="1">
    <citation type="submission" date="2019-07" db="EMBL/GenBank/DDBJ databases">
        <authorList>
            <person name="Kim J."/>
        </authorList>
    </citation>
    <scope>NUCLEOTIDE SEQUENCE [LARGE SCALE GENOMIC DNA]</scope>
    <source>
        <strain evidence="1 2">JC52</strain>
    </source>
</reference>
<comment type="caution">
    <text evidence="1">The sequence shown here is derived from an EMBL/GenBank/DDBJ whole genome shotgun (WGS) entry which is preliminary data.</text>
</comment>
<protein>
    <recommendedName>
        <fullName evidence="3">DUF3231 family protein</fullName>
    </recommendedName>
</protein>
<evidence type="ECO:0000313" key="2">
    <source>
        <dbReference type="Proteomes" id="UP000317036"/>
    </source>
</evidence>
<evidence type="ECO:0008006" key="3">
    <source>
        <dbReference type="Google" id="ProtNLM"/>
    </source>
</evidence>
<dbReference type="EMBL" id="VNJI01000005">
    <property type="protein sequence ID" value="TVY10992.1"/>
    <property type="molecule type" value="Genomic_DNA"/>
</dbReference>
<gene>
    <name evidence="1" type="ORF">FPZ49_05845</name>
</gene>
<dbReference type="RefSeq" id="WP_144844452.1">
    <property type="nucleotide sequence ID" value="NZ_VNJI01000005.1"/>
</dbReference>
<proteinExistence type="predicted"/>
<organism evidence="1 2">
    <name type="scientific">Paenibacillus cremeus</name>
    <dbReference type="NCBI Taxonomy" id="2163881"/>
    <lineage>
        <taxon>Bacteria</taxon>
        <taxon>Bacillati</taxon>
        <taxon>Bacillota</taxon>
        <taxon>Bacilli</taxon>
        <taxon>Bacillales</taxon>
        <taxon>Paenibacillaceae</taxon>
        <taxon>Paenibacillus</taxon>
    </lineage>
</organism>